<dbReference type="CDD" id="cd03801">
    <property type="entry name" value="GT4_PimA-like"/>
    <property type="match status" value="1"/>
</dbReference>
<dbReference type="PANTHER" id="PTHR12526">
    <property type="entry name" value="GLYCOSYLTRANSFERASE"/>
    <property type="match status" value="1"/>
</dbReference>
<dbReference type="Gene3D" id="3.40.50.2000">
    <property type="entry name" value="Glycogen Phosphorylase B"/>
    <property type="match status" value="2"/>
</dbReference>
<comment type="caution">
    <text evidence="3">The sequence shown here is derived from an EMBL/GenBank/DDBJ whole genome shotgun (WGS) entry which is preliminary data.</text>
</comment>
<sequence>MNLRVLYLFAGSRRKLYEEYKKGRASDIHLVGLNRMVSYGIDATFLENRLTEFLRKISFNLTQLPVLFRLKSCDVIFAGSGILTLFIVKYILRLKKPKWVIYNTYLSNLLKRNRRGLKSWIIKKAVFSADAIISPSLAQQDFLRSIGFPAEKNYYVPYGIDHNFYDKDTRVSEISERYIFSSGRDVGRDYKTLIEAVRDLPVKLIIAALPRNLKNVGELPPNVDVLYLKRTETPPFLKKSEFVVIPTIPEEKMAGSDCSGQYSLLESMTYAKAVITTARDTLTGYFEGGEDGLIVSPYNVAELKEAIKTLWNDPEKAKIMGEAARDKIKNQFTMEIFSQKLAKIFREVTTR</sequence>
<accession>A0A1G2T2A7</accession>
<feature type="domain" description="Glycosyltransferase subfamily 4-like N-terminal" evidence="2">
    <location>
        <begin position="55"/>
        <end position="163"/>
    </location>
</feature>
<gene>
    <name evidence="3" type="ORF">A2832_02365</name>
</gene>
<reference evidence="3 4" key="1">
    <citation type="journal article" date="2016" name="Nat. Commun.">
        <title>Thousands of microbial genomes shed light on interconnected biogeochemical processes in an aquifer system.</title>
        <authorList>
            <person name="Anantharaman K."/>
            <person name="Brown C.T."/>
            <person name="Hug L.A."/>
            <person name="Sharon I."/>
            <person name="Castelle C.J."/>
            <person name="Probst A.J."/>
            <person name="Thomas B.C."/>
            <person name="Singh A."/>
            <person name="Wilkins M.J."/>
            <person name="Karaoz U."/>
            <person name="Brodie E.L."/>
            <person name="Williams K.H."/>
            <person name="Hubbard S.S."/>
            <person name="Banfield J.F."/>
        </authorList>
    </citation>
    <scope>NUCLEOTIDE SEQUENCE [LARGE SCALE GENOMIC DNA]</scope>
</reference>
<dbReference type="InterPro" id="IPR001296">
    <property type="entry name" value="Glyco_trans_1"/>
</dbReference>
<evidence type="ECO:0000313" key="3">
    <source>
        <dbReference type="EMBL" id="OHA91430.1"/>
    </source>
</evidence>
<dbReference type="STRING" id="1802737.A2832_02365"/>
<dbReference type="InterPro" id="IPR028098">
    <property type="entry name" value="Glyco_trans_4-like_N"/>
</dbReference>
<dbReference type="Pfam" id="PF13439">
    <property type="entry name" value="Glyco_transf_4"/>
    <property type="match status" value="1"/>
</dbReference>
<dbReference type="Pfam" id="PF00534">
    <property type="entry name" value="Glycos_transf_1"/>
    <property type="match status" value="1"/>
</dbReference>
<evidence type="ECO:0000259" key="2">
    <source>
        <dbReference type="Pfam" id="PF13439"/>
    </source>
</evidence>
<dbReference type="AlphaFoldDB" id="A0A1G2T2A7"/>
<evidence type="ECO:0000313" key="4">
    <source>
        <dbReference type="Proteomes" id="UP000178538"/>
    </source>
</evidence>
<organism evidence="3 4">
    <name type="scientific">Candidatus Zambryskibacteria bacterium RIFCSPHIGHO2_01_FULL_44_22b</name>
    <dbReference type="NCBI Taxonomy" id="1802737"/>
    <lineage>
        <taxon>Bacteria</taxon>
        <taxon>Candidatus Zambryskiibacteriota</taxon>
    </lineage>
</organism>
<dbReference type="SUPFAM" id="SSF53756">
    <property type="entry name" value="UDP-Glycosyltransferase/glycogen phosphorylase"/>
    <property type="match status" value="1"/>
</dbReference>
<feature type="domain" description="Glycosyl transferase family 1" evidence="1">
    <location>
        <begin position="232"/>
        <end position="326"/>
    </location>
</feature>
<dbReference type="GO" id="GO:0016757">
    <property type="term" value="F:glycosyltransferase activity"/>
    <property type="evidence" value="ECO:0007669"/>
    <property type="project" value="InterPro"/>
</dbReference>
<proteinExistence type="predicted"/>
<dbReference type="PANTHER" id="PTHR12526:SF590">
    <property type="entry name" value="ALPHA-MALTOSE-1-PHOSPHATE SYNTHASE"/>
    <property type="match status" value="1"/>
</dbReference>
<evidence type="ECO:0000259" key="1">
    <source>
        <dbReference type="Pfam" id="PF00534"/>
    </source>
</evidence>
<dbReference type="Proteomes" id="UP000178538">
    <property type="component" value="Unassembled WGS sequence"/>
</dbReference>
<name>A0A1G2T2A7_9BACT</name>
<dbReference type="EMBL" id="MHVG01000005">
    <property type="protein sequence ID" value="OHA91430.1"/>
    <property type="molecule type" value="Genomic_DNA"/>
</dbReference>
<protein>
    <submittedName>
        <fullName evidence="3">Uncharacterized protein</fullName>
    </submittedName>
</protein>